<dbReference type="InterPro" id="IPR036282">
    <property type="entry name" value="Glutathione-S-Trfase_C_sf"/>
</dbReference>
<name>A0A1H8BMU0_9RHOB</name>
<dbReference type="OrthoDB" id="9810080at2"/>
<comment type="subunit">
    <text evidence="1">Homodimer.</text>
</comment>
<dbReference type="EMBL" id="FOCE01000002">
    <property type="protein sequence ID" value="SEM84096.1"/>
    <property type="molecule type" value="Genomic_DNA"/>
</dbReference>
<dbReference type="SUPFAM" id="SSF47616">
    <property type="entry name" value="GST C-terminal domain-like"/>
    <property type="match status" value="1"/>
</dbReference>
<dbReference type="SUPFAM" id="SSF52833">
    <property type="entry name" value="Thioredoxin-like"/>
    <property type="match status" value="1"/>
</dbReference>
<dbReference type="GO" id="GO:0004364">
    <property type="term" value="F:glutathione transferase activity"/>
    <property type="evidence" value="ECO:0007669"/>
    <property type="project" value="TreeGrafter"/>
</dbReference>
<evidence type="ECO:0000313" key="5">
    <source>
        <dbReference type="Proteomes" id="UP000198761"/>
    </source>
</evidence>
<reference evidence="4 5" key="1">
    <citation type="submission" date="2016-10" db="EMBL/GenBank/DDBJ databases">
        <authorList>
            <person name="de Groot N.N."/>
        </authorList>
    </citation>
    <scope>NUCLEOTIDE SEQUENCE [LARGE SCALE GENOMIC DNA]</scope>
    <source>
        <strain evidence="4 5">DSM 3857</strain>
    </source>
</reference>
<dbReference type="RefSeq" id="WP_091297849.1">
    <property type="nucleotide sequence ID" value="NZ_FOCE01000002.1"/>
</dbReference>
<dbReference type="Pfam" id="PF13417">
    <property type="entry name" value="GST_N_3"/>
    <property type="match status" value="1"/>
</dbReference>
<dbReference type="InterPro" id="IPR036249">
    <property type="entry name" value="Thioredoxin-like_sf"/>
</dbReference>
<feature type="domain" description="GST C-terminal" evidence="3">
    <location>
        <begin position="90"/>
        <end position="210"/>
    </location>
</feature>
<dbReference type="InterPro" id="IPR010987">
    <property type="entry name" value="Glutathione-S-Trfase_C-like"/>
</dbReference>
<proteinExistence type="predicted"/>
<dbReference type="PROSITE" id="PS50405">
    <property type="entry name" value="GST_CTER"/>
    <property type="match status" value="1"/>
</dbReference>
<dbReference type="GO" id="GO:0006749">
    <property type="term" value="P:glutathione metabolic process"/>
    <property type="evidence" value="ECO:0007669"/>
    <property type="project" value="TreeGrafter"/>
</dbReference>
<dbReference type="InterPro" id="IPR040079">
    <property type="entry name" value="Glutathione_S-Trfase"/>
</dbReference>
<evidence type="ECO:0000313" key="4">
    <source>
        <dbReference type="EMBL" id="SEM84096.1"/>
    </source>
</evidence>
<dbReference type="SFLD" id="SFLDS00019">
    <property type="entry name" value="Glutathione_Transferase_(cytos"/>
    <property type="match status" value="1"/>
</dbReference>
<dbReference type="STRING" id="933059.SAMN04488103_102224"/>
<dbReference type="Gene3D" id="3.40.30.10">
    <property type="entry name" value="Glutaredoxin"/>
    <property type="match status" value="1"/>
</dbReference>
<evidence type="ECO:0000256" key="1">
    <source>
        <dbReference type="ARBA" id="ARBA00011738"/>
    </source>
</evidence>
<accession>A0A1H8BMU0</accession>
<evidence type="ECO:0000259" key="2">
    <source>
        <dbReference type="PROSITE" id="PS50404"/>
    </source>
</evidence>
<keyword evidence="4" id="KW-0808">Transferase</keyword>
<sequence>MTAPILYNYDLDENCYRVRLVASCLGVALTLHGIDMYPGREHLGAAMRALNPAGRLPVLQDGDLLLTQTEAILMHLAEAHAPTTPLLPQDAATRARMMDWLAFCARDLGVAAQARTCAMLDAPGDAQALRASARACLRLMEDHMVKQGIRGCGFFAGPAATLADLALFPAFALSRDFNVDHDEFPALRLWARRVRRLPGFITMPGIPDYH</sequence>
<keyword evidence="5" id="KW-1185">Reference proteome</keyword>
<dbReference type="AlphaFoldDB" id="A0A1H8BMU0"/>
<organism evidence="4 5">
    <name type="scientific">Gemmobacter aquatilis</name>
    <dbReference type="NCBI Taxonomy" id="933059"/>
    <lineage>
        <taxon>Bacteria</taxon>
        <taxon>Pseudomonadati</taxon>
        <taxon>Pseudomonadota</taxon>
        <taxon>Alphaproteobacteria</taxon>
        <taxon>Rhodobacterales</taxon>
        <taxon>Paracoccaceae</taxon>
        <taxon>Gemmobacter</taxon>
    </lineage>
</organism>
<gene>
    <name evidence="4" type="ORF">SAMN04488103_102224</name>
</gene>
<dbReference type="PANTHER" id="PTHR43969">
    <property type="entry name" value="GLUTATHIONE S TRANSFERASE D10, ISOFORM A-RELATED"/>
    <property type="match status" value="1"/>
</dbReference>
<dbReference type="SFLD" id="SFLDG00358">
    <property type="entry name" value="Main_(cytGST)"/>
    <property type="match status" value="1"/>
</dbReference>
<protein>
    <submittedName>
        <fullName evidence="4">Glutathione S-transferase</fullName>
    </submittedName>
</protein>
<dbReference type="Proteomes" id="UP000198761">
    <property type="component" value="Unassembled WGS sequence"/>
</dbReference>
<dbReference type="Pfam" id="PF13410">
    <property type="entry name" value="GST_C_2"/>
    <property type="match status" value="1"/>
</dbReference>
<feature type="domain" description="GST N-terminal" evidence="2">
    <location>
        <begin position="2"/>
        <end position="84"/>
    </location>
</feature>
<dbReference type="PROSITE" id="PS50404">
    <property type="entry name" value="GST_NTER"/>
    <property type="match status" value="1"/>
</dbReference>
<dbReference type="PANTHER" id="PTHR43969:SF9">
    <property type="entry name" value="GLUTATHIONE S TRANSFERASE D10, ISOFORM A-RELATED"/>
    <property type="match status" value="1"/>
</dbReference>
<evidence type="ECO:0000259" key="3">
    <source>
        <dbReference type="PROSITE" id="PS50405"/>
    </source>
</evidence>
<dbReference type="Gene3D" id="1.20.1050.10">
    <property type="match status" value="1"/>
</dbReference>
<dbReference type="InterPro" id="IPR004045">
    <property type="entry name" value="Glutathione_S-Trfase_N"/>
</dbReference>